<dbReference type="Proteomes" id="UP000824176">
    <property type="component" value="Unassembled WGS sequence"/>
</dbReference>
<name>A0A9D2GTD3_9BACT</name>
<sequence length="331" mass="38928">MSEILIYKTPDNKINVEMKLVNETLWLPQNKIAELFGVTKASISRHIKNIYESQELDMASTVSKIETVQNEGGREIKRQIDYYNLDMIIAVGYRINSKQATHFRIWATNVLKEYIIKGFVMNDKRLMEPNKSFGADYFDELLERIRKIRASERRFYQKITDIYAQCSSDYDKNSQETKDFYATVQNKFHYAITGKTAAEIIYERADSNKQHMGLTSWKNSPAGEIRKNDVAIAKNYLTQDELDIYNRIVSMYLEFAEIQAKNKKIMTQHDWIEKLNAFLTINDRDILENKGSVSMEMAKELAYKEYEKYSEIQMKDYISDFDETVKKLDKK</sequence>
<dbReference type="InterPro" id="IPR011204">
    <property type="entry name" value="Virulence_RhuM-like"/>
</dbReference>
<dbReference type="PIRSF" id="PIRSF015268">
    <property type="entry name" value="Virulence_RhuM"/>
    <property type="match status" value="1"/>
</dbReference>
<organism evidence="2 3">
    <name type="scientific">Candidatus Mucispirillum faecigallinarum</name>
    <dbReference type="NCBI Taxonomy" id="2838699"/>
    <lineage>
        <taxon>Bacteria</taxon>
        <taxon>Pseudomonadati</taxon>
        <taxon>Deferribacterota</taxon>
        <taxon>Deferribacteres</taxon>
        <taxon>Deferribacterales</taxon>
        <taxon>Mucispirillaceae</taxon>
        <taxon>Mucispirillum</taxon>
    </lineage>
</organism>
<comment type="caution">
    <text evidence="2">The sequence shown here is derived from an EMBL/GenBank/DDBJ whole genome shotgun (WGS) entry which is preliminary data.</text>
</comment>
<evidence type="ECO:0000313" key="3">
    <source>
        <dbReference type="Proteomes" id="UP000824176"/>
    </source>
</evidence>
<reference evidence="2" key="2">
    <citation type="submission" date="2021-04" db="EMBL/GenBank/DDBJ databases">
        <authorList>
            <person name="Gilroy R."/>
        </authorList>
    </citation>
    <scope>NUCLEOTIDE SEQUENCE</scope>
    <source>
        <strain evidence="2">ChiW4-1371</strain>
    </source>
</reference>
<dbReference type="InterPro" id="IPR003497">
    <property type="entry name" value="BRO_N_domain"/>
</dbReference>
<dbReference type="EMBL" id="DXAQ01000026">
    <property type="protein sequence ID" value="HIZ88650.1"/>
    <property type="molecule type" value="Genomic_DNA"/>
</dbReference>
<protein>
    <submittedName>
        <fullName evidence="2">Virulence RhuM family protein</fullName>
    </submittedName>
</protein>
<evidence type="ECO:0000313" key="2">
    <source>
        <dbReference type="EMBL" id="HIZ88650.1"/>
    </source>
</evidence>
<proteinExistence type="predicted"/>
<accession>A0A9D2GTD3</accession>
<dbReference type="AlphaFoldDB" id="A0A9D2GTD3"/>
<evidence type="ECO:0000259" key="1">
    <source>
        <dbReference type="PROSITE" id="PS51750"/>
    </source>
</evidence>
<gene>
    <name evidence="2" type="ORF">H9804_01795</name>
</gene>
<reference evidence="2" key="1">
    <citation type="journal article" date="2021" name="PeerJ">
        <title>Extensive microbial diversity within the chicken gut microbiome revealed by metagenomics and culture.</title>
        <authorList>
            <person name="Gilroy R."/>
            <person name="Ravi A."/>
            <person name="Getino M."/>
            <person name="Pursley I."/>
            <person name="Horton D.L."/>
            <person name="Alikhan N.F."/>
            <person name="Baker D."/>
            <person name="Gharbi K."/>
            <person name="Hall N."/>
            <person name="Watson M."/>
            <person name="Adriaenssens E.M."/>
            <person name="Foster-Nyarko E."/>
            <person name="Jarju S."/>
            <person name="Secka A."/>
            <person name="Antonio M."/>
            <person name="Oren A."/>
            <person name="Chaudhuri R.R."/>
            <person name="La Ragione R."/>
            <person name="Hildebrand F."/>
            <person name="Pallen M.J."/>
        </authorList>
    </citation>
    <scope>NUCLEOTIDE SEQUENCE</scope>
    <source>
        <strain evidence="2">ChiW4-1371</strain>
    </source>
</reference>
<dbReference type="PANTHER" id="PTHR35810:SF1">
    <property type="entry name" value="CYTOPLASMIC PROTEIN"/>
    <property type="match status" value="1"/>
</dbReference>
<dbReference type="PROSITE" id="PS51750">
    <property type="entry name" value="BRO_N"/>
    <property type="match status" value="1"/>
</dbReference>
<feature type="domain" description="Bro-N" evidence="1">
    <location>
        <begin position="1"/>
        <end position="118"/>
    </location>
</feature>
<dbReference type="Pfam" id="PF13310">
    <property type="entry name" value="Virulence_RhuM"/>
    <property type="match status" value="1"/>
</dbReference>
<dbReference type="PANTHER" id="PTHR35810">
    <property type="entry name" value="CYTOPLASMIC PROTEIN-RELATED"/>
    <property type="match status" value="1"/>
</dbReference>